<organism evidence="1 2">
    <name type="scientific">Portunus trituberculatus</name>
    <name type="common">Swimming crab</name>
    <name type="synonym">Neptunus trituberculatus</name>
    <dbReference type="NCBI Taxonomy" id="210409"/>
    <lineage>
        <taxon>Eukaryota</taxon>
        <taxon>Metazoa</taxon>
        <taxon>Ecdysozoa</taxon>
        <taxon>Arthropoda</taxon>
        <taxon>Crustacea</taxon>
        <taxon>Multicrustacea</taxon>
        <taxon>Malacostraca</taxon>
        <taxon>Eumalacostraca</taxon>
        <taxon>Eucarida</taxon>
        <taxon>Decapoda</taxon>
        <taxon>Pleocyemata</taxon>
        <taxon>Brachyura</taxon>
        <taxon>Eubrachyura</taxon>
        <taxon>Portunoidea</taxon>
        <taxon>Portunidae</taxon>
        <taxon>Portuninae</taxon>
        <taxon>Portunus</taxon>
    </lineage>
</organism>
<dbReference type="EMBL" id="VSRR010007048">
    <property type="protein sequence ID" value="MPC46102.1"/>
    <property type="molecule type" value="Genomic_DNA"/>
</dbReference>
<evidence type="ECO:0000313" key="1">
    <source>
        <dbReference type="EMBL" id="MPC46102.1"/>
    </source>
</evidence>
<keyword evidence="2" id="KW-1185">Reference proteome</keyword>
<accession>A0A5B7FHY6</accession>
<gene>
    <name evidence="1" type="ORF">E2C01_039811</name>
</gene>
<dbReference type="AlphaFoldDB" id="A0A5B7FHY6"/>
<name>A0A5B7FHY6_PORTR</name>
<comment type="caution">
    <text evidence="1">The sequence shown here is derived from an EMBL/GenBank/DDBJ whole genome shotgun (WGS) entry which is preliminary data.</text>
</comment>
<proteinExistence type="predicted"/>
<dbReference type="Proteomes" id="UP000324222">
    <property type="component" value="Unassembled WGS sequence"/>
</dbReference>
<reference evidence="1 2" key="1">
    <citation type="submission" date="2019-05" db="EMBL/GenBank/DDBJ databases">
        <title>Another draft genome of Portunus trituberculatus and its Hox gene families provides insights of decapod evolution.</title>
        <authorList>
            <person name="Jeong J.-H."/>
            <person name="Song I."/>
            <person name="Kim S."/>
            <person name="Choi T."/>
            <person name="Kim D."/>
            <person name="Ryu S."/>
            <person name="Kim W."/>
        </authorList>
    </citation>
    <scope>NUCLEOTIDE SEQUENCE [LARGE SCALE GENOMIC DNA]</scope>
    <source>
        <tissue evidence="1">Muscle</tissue>
    </source>
</reference>
<protein>
    <submittedName>
        <fullName evidence="1">Uncharacterized protein</fullName>
    </submittedName>
</protein>
<sequence>MFTGPYRLQRLAVESTFSTVQESYVTSALVGNVTRGPVRVKHDLYFGKGLAYDQKVLLTALESPTACVSAVKSSTDIEMRQDPTLRSLVNVADYLNHLLLDLLVEHHDMIALPESLSFSTHSEFAQVLEETS</sequence>
<evidence type="ECO:0000313" key="2">
    <source>
        <dbReference type="Proteomes" id="UP000324222"/>
    </source>
</evidence>